<dbReference type="InterPro" id="IPR011991">
    <property type="entry name" value="ArsR-like_HTH"/>
</dbReference>
<accession>A0A5C4M4V1</accession>
<dbReference type="SUPFAM" id="SSF46785">
    <property type="entry name" value="Winged helix' DNA-binding domain"/>
    <property type="match status" value="1"/>
</dbReference>
<dbReference type="AlphaFoldDB" id="A0A5C4M4V1"/>
<dbReference type="InterPro" id="IPR039422">
    <property type="entry name" value="MarR/SlyA-like"/>
</dbReference>
<dbReference type="RefSeq" id="WP_139096065.1">
    <property type="nucleotide sequence ID" value="NZ_VDFW01000005.1"/>
</dbReference>
<protein>
    <submittedName>
        <fullName evidence="2">MarR family transcriptional regulator</fullName>
    </submittedName>
</protein>
<dbReference type="Pfam" id="PF01047">
    <property type="entry name" value="MarR"/>
    <property type="match status" value="1"/>
</dbReference>
<reference evidence="2 3" key="1">
    <citation type="submission" date="2019-06" db="EMBL/GenBank/DDBJ databases">
        <title>Amycolatopsis alkalitolerans sp. nov., isolated from Gastrodia elata Blume.</title>
        <authorList>
            <person name="Narsing Rao M.P."/>
            <person name="Li W.J."/>
        </authorList>
    </citation>
    <scope>NUCLEOTIDE SEQUENCE [LARGE SCALE GENOMIC DNA]</scope>
    <source>
        <strain evidence="2 3">SYSUP0005</strain>
    </source>
</reference>
<evidence type="ECO:0000313" key="2">
    <source>
        <dbReference type="EMBL" id="TNC27742.1"/>
    </source>
</evidence>
<organism evidence="2 3">
    <name type="scientific">Amycolatopsis alkalitolerans</name>
    <dbReference type="NCBI Taxonomy" id="2547244"/>
    <lineage>
        <taxon>Bacteria</taxon>
        <taxon>Bacillati</taxon>
        <taxon>Actinomycetota</taxon>
        <taxon>Actinomycetes</taxon>
        <taxon>Pseudonocardiales</taxon>
        <taxon>Pseudonocardiaceae</taxon>
        <taxon>Amycolatopsis</taxon>
    </lineage>
</organism>
<proteinExistence type="predicted"/>
<dbReference type="InterPro" id="IPR036390">
    <property type="entry name" value="WH_DNA-bd_sf"/>
</dbReference>
<sequence length="171" mass="17636">MHDERAANLLGATALAVADLVLEGTRQRVGVSASGAAALVILSTAPGVSVTELGRRIGLSQPAAARMVDSLEGSGLVRRRPGQGREVAVHLTPGGRATSRKLLATRGAGLGEVLETLDAGEQEALAGLLGKLLTGLYARNRNAHQLCRLCDRESCVRGAPCPVGQAERGQT</sequence>
<dbReference type="EMBL" id="VDFW01000005">
    <property type="protein sequence ID" value="TNC27742.1"/>
    <property type="molecule type" value="Genomic_DNA"/>
</dbReference>
<dbReference type="OrthoDB" id="4323829at2"/>
<dbReference type="PANTHER" id="PTHR33164">
    <property type="entry name" value="TRANSCRIPTIONAL REGULATOR, MARR FAMILY"/>
    <property type="match status" value="1"/>
</dbReference>
<feature type="domain" description="HTH marR-type" evidence="1">
    <location>
        <begin position="3"/>
        <end position="134"/>
    </location>
</feature>
<evidence type="ECO:0000259" key="1">
    <source>
        <dbReference type="PROSITE" id="PS50995"/>
    </source>
</evidence>
<dbReference type="GO" id="GO:0006950">
    <property type="term" value="P:response to stress"/>
    <property type="evidence" value="ECO:0007669"/>
    <property type="project" value="TreeGrafter"/>
</dbReference>
<dbReference type="InterPro" id="IPR000835">
    <property type="entry name" value="HTH_MarR-typ"/>
</dbReference>
<keyword evidence="3" id="KW-1185">Reference proteome</keyword>
<dbReference type="GO" id="GO:0003700">
    <property type="term" value="F:DNA-binding transcription factor activity"/>
    <property type="evidence" value="ECO:0007669"/>
    <property type="project" value="InterPro"/>
</dbReference>
<gene>
    <name evidence="2" type="ORF">FG385_08485</name>
</gene>
<comment type="caution">
    <text evidence="2">The sequence shown here is derived from an EMBL/GenBank/DDBJ whole genome shotgun (WGS) entry which is preliminary data.</text>
</comment>
<evidence type="ECO:0000313" key="3">
    <source>
        <dbReference type="Proteomes" id="UP000305546"/>
    </source>
</evidence>
<dbReference type="Gene3D" id="1.10.10.10">
    <property type="entry name" value="Winged helix-like DNA-binding domain superfamily/Winged helix DNA-binding domain"/>
    <property type="match status" value="1"/>
</dbReference>
<dbReference type="Proteomes" id="UP000305546">
    <property type="component" value="Unassembled WGS sequence"/>
</dbReference>
<dbReference type="PROSITE" id="PS50995">
    <property type="entry name" value="HTH_MARR_2"/>
    <property type="match status" value="1"/>
</dbReference>
<dbReference type="PANTHER" id="PTHR33164:SF43">
    <property type="entry name" value="HTH-TYPE TRANSCRIPTIONAL REPRESSOR YETL"/>
    <property type="match status" value="1"/>
</dbReference>
<dbReference type="InterPro" id="IPR036388">
    <property type="entry name" value="WH-like_DNA-bd_sf"/>
</dbReference>
<dbReference type="CDD" id="cd00090">
    <property type="entry name" value="HTH_ARSR"/>
    <property type="match status" value="1"/>
</dbReference>
<name>A0A5C4M4V1_9PSEU</name>
<dbReference type="PRINTS" id="PR00598">
    <property type="entry name" value="HTHMARR"/>
</dbReference>
<dbReference type="SMART" id="SM00347">
    <property type="entry name" value="HTH_MARR"/>
    <property type="match status" value="1"/>
</dbReference>